<proteinExistence type="predicted"/>
<organism evidence="1 2">
    <name type="scientific">Izhakiella capsodis</name>
    <dbReference type="NCBI Taxonomy" id="1367852"/>
    <lineage>
        <taxon>Bacteria</taxon>
        <taxon>Pseudomonadati</taxon>
        <taxon>Pseudomonadota</taxon>
        <taxon>Gammaproteobacteria</taxon>
        <taxon>Enterobacterales</taxon>
        <taxon>Erwiniaceae</taxon>
        <taxon>Izhakiella</taxon>
    </lineage>
</organism>
<protein>
    <submittedName>
        <fullName evidence="1">Uncharacterized protein</fullName>
    </submittedName>
</protein>
<dbReference type="RefSeq" id="WP_092880132.1">
    <property type="nucleotide sequence ID" value="NZ_FOVC01000019.1"/>
</dbReference>
<dbReference type="EMBL" id="FOVC01000019">
    <property type="protein sequence ID" value="SFN75732.1"/>
    <property type="molecule type" value="Genomic_DNA"/>
</dbReference>
<gene>
    <name evidence="1" type="ORF">SAMN05216516_1192</name>
</gene>
<dbReference type="Proteomes" id="UP000242222">
    <property type="component" value="Unassembled WGS sequence"/>
</dbReference>
<sequence>MSKIFRQCMPYGIRRNENDSWEVFNRDYKPLGEPFFFKRSLTQATRDALAPPPVTQREDSVWLYNDIEHPTSSLANWEAYSQRLKRLASLKMKDER</sequence>
<evidence type="ECO:0000313" key="2">
    <source>
        <dbReference type="Proteomes" id="UP000242222"/>
    </source>
</evidence>
<dbReference type="OrthoDB" id="6636854at2"/>
<name>A0A1I5BM42_9GAMM</name>
<dbReference type="STRING" id="1367852.SAMN05216516_1192"/>
<accession>A0A1I5BM42</accession>
<reference evidence="2" key="1">
    <citation type="submission" date="2016-10" db="EMBL/GenBank/DDBJ databases">
        <authorList>
            <person name="Varghese N."/>
            <person name="Submissions S."/>
        </authorList>
    </citation>
    <scope>NUCLEOTIDE SEQUENCE [LARGE SCALE GENOMIC DNA]</scope>
    <source>
        <strain evidence="2">N6PO6</strain>
    </source>
</reference>
<keyword evidence="2" id="KW-1185">Reference proteome</keyword>
<evidence type="ECO:0000313" key="1">
    <source>
        <dbReference type="EMBL" id="SFN75732.1"/>
    </source>
</evidence>
<dbReference type="AlphaFoldDB" id="A0A1I5BM42"/>